<dbReference type="PANTHER" id="PTHR21225:SF12">
    <property type="entry name" value="PHOSPHO-2-DEHYDRO-3-DEOXYHEPTONATE ALDOLASE, TYROSINE-INHIBITED"/>
    <property type="match status" value="1"/>
</dbReference>
<name>A0A510I1T7_9VIBR</name>
<evidence type="ECO:0000313" key="11">
    <source>
        <dbReference type="Proteomes" id="UP000315115"/>
    </source>
</evidence>
<dbReference type="GO" id="GO:0009423">
    <property type="term" value="P:chorismate biosynthetic process"/>
    <property type="evidence" value="ECO:0007669"/>
    <property type="project" value="UniProtKB-UniPathway"/>
</dbReference>
<evidence type="ECO:0000256" key="4">
    <source>
        <dbReference type="ARBA" id="ARBA00022605"/>
    </source>
</evidence>
<comment type="pathway">
    <text evidence="2 8">Metabolic intermediate biosynthesis; chorismate biosynthesis; chorismate from D-erythrose 4-phosphate and phosphoenolpyruvate: step 1/7.</text>
</comment>
<evidence type="ECO:0000256" key="3">
    <source>
        <dbReference type="ARBA" id="ARBA00007985"/>
    </source>
</evidence>
<dbReference type="Pfam" id="PF00793">
    <property type="entry name" value="DAHP_synth_1"/>
    <property type="match status" value="1"/>
</dbReference>
<dbReference type="GO" id="GO:0003849">
    <property type="term" value="F:3-deoxy-7-phosphoheptulonate synthase activity"/>
    <property type="evidence" value="ECO:0007669"/>
    <property type="project" value="UniProtKB-EC"/>
</dbReference>
<evidence type="ECO:0000313" key="10">
    <source>
        <dbReference type="EMBL" id="BBL87554.1"/>
    </source>
</evidence>
<dbReference type="EMBL" id="AP019798">
    <property type="protein sequence ID" value="BBL87554.1"/>
    <property type="molecule type" value="Genomic_DNA"/>
</dbReference>
<dbReference type="Proteomes" id="UP000315115">
    <property type="component" value="Chromosome 1"/>
</dbReference>
<proteinExistence type="inferred from homology"/>
<dbReference type="InterPro" id="IPR013785">
    <property type="entry name" value="Aldolase_TIM"/>
</dbReference>
<dbReference type="EC" id="2.5.1.54" evidence="8"/>
<dbReference type="PIRSF" id="PIRSF001361">
    <property type="entry name" value="DAHP_synthase"/>
    <property type="match status" value="1"/>
</dbReference>
<dbReference type="Gene3D" id="3.20.20.70">
    <property type="entry name" value="Aldolase class I"/>
    <property type="match status" value="1"/>
</dbReference>
<dbReference type="FunFam" id="3.20.20.70:FF:000005">
    <property type="entry name" value="Phospho-2-dehydro-3-deoxyheptonate aldolase"/>
    <property type="match status" value="1"/>
</dbReference>
<dbReference type="GO" id="GO:0009073">
    <property type="term" value="P:aromatic amino acid family biosynthetic process"/>
    <property type="evidence" value="ECO:0007669"/>
    <property type="project" value="UniProtKB-KW"/>
</dbReference>
<evidence type="ECO:0000256" key="5">
    <source>
        <dbReference type="ARBA" id="ARBA00022679"/>
    </source>
</evidence>
<evidence type="ECO:0000256" key="8">
    <source>
        <dbReference type="PIRNR" id="PIRNR001361"/>
    </source>
</evidence>
<keyword evidence="5 8" id="KW-0808">Transferase</keyword>
<evidence type="ECO:0000256" key="7">
    <source>
        <dbReference type="ARBA" id="ARBA00047508"/>
    </source>
</evidence>
<organism evidence="10 11">
    <name type="scientific">Vibrio rotiferianus</name>
    <dbReference type="NCBI Taxonomy" id="190895"/>
    <lineage>
        <taxon>Bacteria</taxon>
        <taxon>Pseudomonadati</taxon>
        <taxon>Pseudomonadota</taxon>
        <taxon>Gammaproteobacteria</taxon>
        <taxon>Vibrionales</taxon>
        <taxon>Vibrionaceae</taxon>
        <taxon>Vibrio</taxon>
    </lineage>
</organism>
<accession>A0A510I1T7</accession>
<dbReference type="GO" id="GO:0005737">
    <property type="term" value="C:cytoplasm"/>
    <property type="evidence" value="ECO:0007669"/>
    <property type="project" value="TreeGrafter"/>
</dbReference>
<protein>
    <recommendedName>
        <fullName evidence="8">Phospho-2-dehydro-3-deoxyheptonate aldolase</fullName>
        <ecNumber evidence="8">2.5.1.54</ecNumber>
    </recommendedName>
</protein>
<dbReference type="PANTHER" id="PTHR21225">
    <property type="entry name" value="PHOSPHO-2-DEHYDRO-3-DEOXYHEPTONATE ALDOLASE DAHP SYNTHETASE"/>
    <property type="match status" value="1"/>
</dbReference>
<gene>
    <name evidence="10" type="ORF">VroAM7_02070</name>
</gene>
<dbReference type="AlphaFoldDB" id="A0A510I1T7"/>
<evidence type="ECO:0000256" key="1">
    <source>
        <dbReference type="ARBA" id="ARBA00003726"/>
    </source>
</evidence>
<comment type="catalytic activity">
    <reaction evidence="7 8">
        <text>D-erythrose 4-phosphate + phosphoenolpyruvate + H2O = 7-phospho-2-dehydro-3-deoxy-D-arabino-heptonate + phosphate</text>
        <dbReference type="Rhea" id="RHEA:14717"/>
        <dbReference type="ChEBI" id="CHEBI:15377"/>
        <dbReference type="ChEBI" id="CHEBI:16897"/>
        <dbReference type="ChEBI" id="CHEBI:43474"/>
        <dbReference type="ChEBI" id="CHEBI:58394"/>
        <dbReference type="ChEBI" id="CHEBI:58702"/>
        <dbReference type="EC" id="2.5.1.54"/>
    </reaction>
</comment>
<evidence type="ECO:0000259" key="9">
    <source>
        <dbReference type="Pfam" id="PF00793"/>
    </source>
</evidence>
<comment type="similarity">
    <text evidence="3 8">Belongs to the class-I DAHP synthase family.</text>
</comment>
<sequence>MKEQVNTANLDNNLALLSPRQVMEHCHKSSALAVQTIGRNRDAIKQIVSGDDSRLLVVVGPCSIHNVEEAIDYAQKIAQARQMYSETLEIVMRVYFEKPRTTVGWKGLINDPYLNGSFEINDGIKIARNLLVSLTEMGIPVACEFLDMITPGYLQDLVSWGAIGARTTESQIHRELASNLPFPIGFKNATNGNVNVAMDGVKAAQARHFQLTIDQHGQASVAHTLGNPHGHIILRGGLEPNYQEHHVASSLEELKQGGLTPKLMIDCSHGNSSKQYQRQRVVGQDICRQLENGGDGIMGVMIESNLVEGRQDLAEGKALAYGQSVTDACIDWESTLEMLVELSASVSQRNSQ</sequence>
<feature type="domain" description="DAHP synthetase I/KDSA" evidence="9">
    <location>
        <begin position="46"/>
        <end position="337"/>
    </location>
</feature>
<evidence type="ECO:0000256" key="6">
    <source>
        <dbReference type="ARBA" id="ARBA00023141"/>
    </source>
</evidence>
<dbReference type="NCBIfam" id="NF009396">
    <property type="entry name" value="PRK12756.1"/>
    <property type="match status" value="1"/>
</dbReference>
<dbReference type="InterPro" id="IPR006219">
    <property type="entry name" value="DAHP_synth_1"/>
</dbReference>
<dbReference type="NCBIfam" id="NF009395">
    <property type="entry name" value="PRK12755.1"/>
    <property type="match status" value="1"/>
</dbReference>
<keyword evidence="4 8" id="KW-0028">Amino-acid biosynthesis</keyword>
<dbReference type="GO" id="GO:0042802">
    <property type="term" value="F:identical protein binding"/>
    <property type="evidence" value="ECO:0007669"/>
    <property type="project" value="UniProtKB-ARBA"/>
</dbReference>
<dbReference type="GO" id="GO:0008652">
    <property type="term" value="P:amino acid biosynthetic process"/>
    <property type="evidence" value="ECO:0007669"/>
    <property type="project" value="UniProtKB-KW"/>
</dbReference>
<keyword evidence="6 8" id="KW-0057">Aromatic amino acid biosynthesis</keyword>
<dbReference type="UniPathway" id="UPA00053">
    <property type="reaction ID" value="UER00084"/>
</dbReference>
<dbReference type="RefSeq" id="WP_143691733.1">
    <property type="nucleotide sequence ID" value="NZ_AP019798.1"/>
</dbReference>
<dbReference type="SUPFAM" id="SSF51569">
    <property type="entry name" value="Aldolase"/>
    <property type="match status" value="1"/>
</dbReference>
<dbReference type="NCBIfam" id="TIGR00034">
    <property type="entry name" value="aroFGH"/>
    <property type="match status" value="1"/>
</dbReference>
<evidence type="ECO:0000256" key="2">
    <source>
        <dbReference type="ARBA" id="ARBA00004688"/>
    </source>
</evidence>
<reference evidence="11" key="1">
    <citation type="submission" date="2019-07" db="EMBL/GenBank/DDBJ databases">
        <title>Complete Genome Sequences of Vibrion rotiferianus strain AM7.</title>
        <authorList>
            <person name="Miyazaki K."/>
            <person name="Wiseschart A."/>
            <person name="Pootanakit K."/>
            <person name="Ishimori K."/>
            <person name="Kitahara K."/>
        </authorList>
    </citation>
    <scope>NUCLEOTIDE SEQUENCE [LARGE SCALE GENOMIC DNA]</scope>
    <source>
        <strain evidence="11">AM7</strain>
    </source>
</reference>
<comment type="function">
    <text evidence="1 8">Stereospecific condensation of phosphoenolpyruvate (PEP) and D-erythrose-4-phosphate (E4P) giving rise to 3-deoxy-D-arabino-heptulosonate-7-phosphate (DAHP).</text>
</comment>
<dbReference type="InterPro" id="IPR006218">
    <property type="entry name" value="DAHP1/KDSA"/>
</dbReference>